<reference evidence="1" key="1">
    <citation type="submission" date="2022-10" db="EMBL/GenBank/DDBJ databases">
        <title>Genome Sequence of Xylaria curta.</title>
        <authorList>
            <person name="Buettner E."/>
        </authorList>
    </citation>
    <scope>NUCLEOTIDE SEQUENCE</scope>
    <source>
        <strain evidence="1">Babe10</strain>
    </source>
</reference>
<sequence>MGVSSIEELEETCRVFNSVVEGLEPEGADSDLMNRRQQSHERRAKIEAVVEKMWAVLGSWKDYSWDSPGPEFVNKAVDVGVTPDDGVLMRRYLDYVICAGGIITAPRSRLQDVLLD</sequence>
<keyword evidence="2" id="KW-1185">Reference proteome</keyword>
<organism evidence="1 2">
    <name type="scientific">Xylaria curta</name>
    <dbReference type="NCBI Taxonomy" id="42375"/>
    <lineage>
        <taxon>Eukaryota</taxon>
        <taxon>Fungi</taxon>
        <taxon>Dikarya</taxon>
        <taxon>Ascomycota</taxon>
        <taxon>Pezizomycotina</taxon>
        <taxon>Sordariomycetes</taxon>
        <taxon>Xylariomycetidae</taxon>
        <taxon>Xylariales</taxon>
        <taxon>Xylariaceae</taxon>
        <taxon>Xylaria</taxon>
    </lineage>
</organism>
<dbReference type="Proteomes" id="UP001143856">
    <property type="component" value="Unassembled WGS sequence"/>
</dbReference>
<evidence type="ECO:0000313" key="1">
    <source>
        <dbReference type="EMBL" id="KAJ2988744.1"/>
    </source>
</evidence>
<dbReference type="EMBL" id="JAPDGR010000611">
    <property type="protein sequence ID" value="KAJ2988744.1"/>
    <property type="molecule type" value="Genomic_DNA"/>
</dbReference>
<evidence type="ECO:0000313" key="2">
    <source>
        <dbReference type="Proteomes" id="UP001143856"/>
    </source>
</evidence>
<accession>A0ACC1PAN7</accession>
<name>A0ACC1PAN7_9PEZI</name>
<comment type="caution">
    <text evidence="1">The sequence shown here is derived from an EMBL/GenBank/DDBJ whole genome shotgun (WGS) entry which is preliminary data.</text>
</comment>
<gene>
    <name evidence="1" type="ORF">NUW58_g3816</name>
</gene>
<proteinExistence type="predicted"/>
<protein>
    <submittedName>
        <fullName evidence="1">Uncharacterized protein</fullName>
    </submittedName>
</protein>